<dbReference type="InterPro" id="IPR005532">
    <property type="entry name" value="SUMF_dom"/>
</dbReference>
<feature type="compositionally biased region" description="Polar residues" evidence="1">
    <location>
        <begin position="308"/>
        <end position="318"/>
    </location>
</feature>
<dbReference type="SUPFAM" id="SSF56436">
    <property type="entry name" value="C-type lectin-like"/>
    <property type="match status" value="1"/>
</dbReference>
<proteinExistence type="predicted"/>
<dbReference type="InterPro" id="IPR051043">
    <property type="entry name" value="Sulfatase_Mod_Factor_Kinase"/>
</dbReference>
<dbReference type="PANTHER" id="PTHR23150:SF35">
    <property type="entry name" value="BLL6746 PROTEIN"/>
    <property type="match status" value="1"/>
</dbReference>
<reference evidence="4" key="1">
    <citation type="submission" date="2019-02" db="EMBL/GenBank/DDBJ databases">
        <authorList>
            <person name="Gruber-Vodicka R. H."/>
            <person name="Seah K. B. B."/>
        </authorList>
    </citation>
    <scope>NUCLEOTIDE SEQUENCE</scope>
    <source>
        <strain evidence="5">BECK_BZ163</strain>
        <strain evidence="6">BECK_BZ164</strain>
        <strain evidence="4">BECK_BZ165</strain>
    </source>
</reference>
<feature type="compositionally biased region" description="Polar residues" evidence="1">
    <location>
        <begin position="90"/>
        <end position="110"/>
    </location>
</feature>
<accession>A0A450S930</accession>
<evidence type="ECO:0000259" key="3">
    <source>
        <dbReference type="Pfam" id="PF03781"/>
    </source>
</evidence>
<organism evidence="4">
    <name type="scientific">Candidatus Kentrum sp. FM</name>
    <dbReference type="NCBI Taxonomy" id="2126340"/>
    <lineage>
        <taxon>Bacteria</taxon>
        <taxon>Pseudomonadati</taxon>
        <taxon>Pseudomonadota</taxon>
        <taxon>Gammaproteobacteria</taxon>
        <taxon>Candidatus Kentrum</taxon>
    </lineage>
</organism>
<name>A0A450S930_9GAMM</name>
<evidence type="ECO:0000313" key="4">
    <source>
        <dbReference type="EMBL" id="VFJ48479.1"/>
    </source>
</evidence>
<feature type="region of interest" description="Disordered" evidence="1">
    <location>
        <begin position="90"/>
        <end position="122"/>
    </location>
</feature>
<dbReference type="GO" id="GO:0120147">
    <property type="term" value="F:formylglycine-generating oxidase activity"/>
    <property type="evidence" value="ECO:0007669"/>
    <property type="project" value="TreeGrafter"/>
</dbReference>
<dbReference type="PANTHER" id="PTHR23150">
    <property type="entry name" value="SULFATASE MODIFYING FACTOR 1, 2"/>
    <property type="match status" value="1"/>
</dbReference>
<evidence type="ECO:0000256" key="2">
    <source>
        <dbReference type="SAM" id="Phobius"/>
    </source>
</evidence>
<dbReference type="Pfam" id="PF03781">
    <property type="entry name" value="FGE-sulfatase"/>
    <property type="match status" value="1"/>
</dbReference>
<feature type="region of interest" description="Disordered" evidence="1">
    <location>
        <begin position="292"/>
        <end position="348"/>
    </location>
</feature>
<dbReference type="EMBL" id="CAADFA010000060">
    <property type="protein sequence ID" value="VFJ48479.1"/>
    <property type="molecule type" value="Genomic_DNA"/>
</dbReference>
<protein>
    <submittedName>
        <fullName evidence="4">Formylglycine-generating enzyme, required for sulfatase activity, contains SUMF1/FGE domain</fullName>
    </submittedName>
</protein>
<sequence>MTRLRALRVTIRPLAHGLKRTLARLPLLLHAYRRASRVDDRASFVTGFITGTVFTLSVVTFVLTIWPEFTIRDNPGTSLDSPIQPSILETVSSSRQPGPNSPAGTISYSYRPNREPARSPAGAISYGSGRGPLSGNTPLTNIAFTLWPKDGENTIIDPGPILAAIWQGKSQRAQRYLDWQRARGRTLAEGDRILLADLLSAMAAHKAGNWELATVRYGRARKNIGPGTKTVKNHVELLYWLSFAMRRYTENDHPNAIENLQFSRPERVSDITAFERDFYRRTAELIAELALKPGNREKTGTRSRRKTNNSATNISSPAPASHRVNGKTAPGEGDNAPTGSLNQSDAAHPAEFSRTAIIPEMIPLPAGRFRMGDIHGGGYKDELPVHEVVIPKSFALGRYEVTNREYAAFLNGRKPSEQKVRRWIKTKANRIEKVAGVYRAAADYARHPVTHVSWFGAVAYTKWLSEKTKRSFRLPTEAEWEYAARSGTESKYWWGNEIGANKANCDGCASQWEGKGTAPVGSFPANGFGLHDVHGNVWEWVQDCGNSTSYRSAPADGSAWKEKACKSRVIRGGGWNFKPWYARSAARFRFLPASRHPSVGFRLVRDL</sequence>
<dbReference type="AlphaFoldDB" id="A0A450S930"/>
<feature type="transmembrane region" description="Helical" evidence="2">
    <location>
        <begin position="42"/>
        <end position="66"/>
    </location>
</feature>
<evidence type="ECO:0000256" key="1">
    <source>
        <dbReference type="SAM" id="MobiDB-lite"/>
    </source>
</evidence>
<evidence type="ECO:0000313" key="5">
    <source>
        <dbReference type="EMBL" id="VFJ72728.1"/>
    </source>
</evidence>
<evidence type="ECO:0000313" key="6">
    <source>
        <dbReference type="EMBL" id="VFK13093.1"/>
    </source>
</evidence>
<keyword evidence="2" id="KW-1133">Transmembrane helix</keyword>
<keyword evidence="2" id="KW-0812">Transmembrane</keyword>
<dbReference type="EMBL" id="CAADEZ010000661">
    <property type="protein sequence ID" value="VFJ72728.1"/>
    <property type="molecule type" value="Genomic_DNA"/>
</dbReference>
<gene>
    <name evidence="5" type="ORF">BECKFM1743A_GA0114220_106611</name>
    <name evidence="6" type="ORF">BECKFM1743B_GA0114221_102661</name>
    <name evidence="4" type="ORF">BECKFM1743C_GA0114222_100601</name>
</gene>
<dbReference type="InterPro" id="IPR016187">
    <property type="entry name" value="CTDL_fold"/>
</dbReference>
<feature type="domain" description="Sulfatase-modifying factor enzyme-like" evidence="3">
    <location>
        <begin position="359"/>
        <end position="605"/>
    </location>
</feature>
<dbReference type="InterPro" id="IPR042095">
    <property type="entry name" value="SUMF_sf"/>
</dbReference>
<dbReference type="Gene3D" id="3.90.1580.10">
    <property type="entry name" value="paralog of FGE (formylglycine-generating enzyme)"/>
    <property type="match status" value="1"/>
</dbReference>
<dbReference type="EMBL" id="CAADFL010000266">
    <property type="protein sequence ID" value="VFK13093.1"/>
    <property type="molecule type" value="Genomic_DNA"/>
</dbReference>
<keyword evidence="2" id="KW-0472">Membrane</keyword>